<dbReference type="AlphaFoldDB" id="A0A1Y5TSM5"/>
<name>A0A1Y5TSM5_9RHOB</name>
<evidence type="ECO:0000313" key="10">
    <source>
        <dbReference type="Proteomes" id="UP000193862"/>
    </source>
</evidence>
<keyword evidence="3" id="KW-0808">Transferase</keyword>
<evidence type="ECO:0000256" key="4">
    <source>
        <dbReference type="ARBA" id="ARBA00022960"/>
    </source>
</evidence>
<feature type="active site" description="Nucleophile" evidence="7">
    <location>
        <position position="142"/>
    </location>
</feature>
<evidence type="ECO:0000313" key="9">
    <source>
        <dbReference type="EMBL" id="SLN68667.1"/>
    </source>
</evidence>
<sequence length="168" mass="18791">MSAQDIVVTAQGARFLGRRFPCSIGRGGILPAALKREGDGATPSGTHAICAAFYRADRKARPLAWASPIGPGDLWSDDSTDAAYNQFTRAPYPFSHERLRMGVPLYDLFFVTDWNYPEATPKMGSAIFIHQWRKPRHPTAGCVAFRRDHLRWIAAHVTPRTRLIVKAR</sequence>
<keyword evidence="6 7" id="KW-0961">Cell wall biogenesis/degradation</keyword>
<dbReference type="PANTHER" id="PTHR38589:SF1">
    <property type="entry name" value="BLR0621 PROTEIN"/>
    <property type="match status" value="1"/>
</dbReference>
<dbReference type="SUPFAM" id="SSF141523">
    <property type="entry name" value="L,D-transpeptidase catalytic domain-like"/>
    <property type="match status" value="1"/>
</dbReference>
<dbReference type="Pfam" id="PF03734">
    <property type="entry name" value="YkuD"/>
    <property type="match status" value="1"/>
</dbReference>
<dbReference type="OrthoDB" id="9804204at2"/>
<evidence type="ECO:0000256" key="7">
    <source>
        <dbReference type="PROSITE-ProRule" id="PRU01373"/>
    </source>
</evidence>
<dbReference type="InterPro" id="IPR005490">
    <property type="entry name" value="LD_TPept_cat_dom"/>
</dbReference>
<keyword evidence="4 7" id="KW-0133">Cell shape</keyword>
<feature type="domain" description="L,D-TPase catalytic" evidence="8">
    <location>
        <begin position="1"/>
        <end position="166"/>
    </location>
</feature>
<dbReference type="Gene3D" id="2.40.440.10">
    <property type="entry name" value="L,D-transpeptidase catalytic domain-like"/>
    <property type="match status" value="1"/>
</dbReference>
<comment type="pathway">
    <text evidence="1 7">Cell wall biogenesis; peptidoglycan biosynthesis.</text>
</comment>
<dbReference type="CDD" id="cd16913">
    <property type="entry name" value="YkuD_like"/>
    <property type="match status" value="1"/>
</dbReference>
<evidence type="ECO:0000256" key="6">
    <source>
        <dbReference type="ARBA" id="ARBA00023316"/>
    </source>
</evidence>
<dbReference type="GO" id="GO:0004180">
    <property type="term" value="F:carboxypeptidase activity"/>
    <property type="evidence" value="ECO:0007669"/>
    <property type="project" value="UniProtKB-ARBA"/>
</dbReference>
<accession>A0A1Y5TSM5</accession>
<dbReference type="GO" id="GO:0008360">
    <property type="term" value="P:regulation of cell shape"/>
    <property type="evidence" value="ECO:0007669"/>
    <property type="project" value="UniProtKB-UniRule"/>
</dbReference>
<keyword evidence="10" id="KW-1185">Reference proteome</keyword>
<organism evidence="9 10">
    <name type="scientific">Aquimixticola soesokkakensis</name>
    <dbReference type="NCBI Taxonomy" id="1519096"/>
    <lineage>
        <taxon>Bacteria</taxon>
        <taxon>Pseudomonadati</taxon>
        <taxon>Pseudomonadota</taxon>
        <taxon>Alphaproteobacteria</taxon>
        <taxon>Rhodobacterales</taxon>
        <taxon>Paracoccaceae</taxon>
        <taxon>Aquimixticola</taxon>
    </lineage>
</organism>
<dbReference type="GO" id="GO:0009252">
    <property type="term" value="P:peptidoglycan biosynthetic process"/>
    <property type="evidence" value="ECO:0007669"/>
    <property type="project" value="UniProtKB-UniPathway"/>
</dbReference>
<reference evidence="9 10" key="1">
    <citation type="submission" date="2017-03" db="EMBL/GenBank/DDBJ databases">
        <authorList>
            <person name="Afonso C.L."/>
            <person name="Miller P.J."/>
            <person name="Scott M.A."/>
            <person name="Spackman E."/>
            <person name="Goraichik I."/>
            <person name="Dimitrov K.M."/>
            <person name="Suarez D.L."/>
            <person name="Swayne D.E."/>
        </authorList>
    </citation>
    <scope>NUCLEOTIDE SEQUENCE [LARGE SCALE GENOMIC DNA]</scope>
    <source>
        <strain evidence="9 10">CECT 8620</strain>
    </source>
</reference>
<evidence type="ECO:0000256" key="2">
    <source>
        <dbReference type="ARBA" id="ARBA00005992"/>
    </source>
</evidence>
<protein>
    <submittedName>
        <fullName evidence="9">L,D-transpeptidase catalytic domain</fullName>
    </submittedName>
</protein>
<evidence type="ECO:0000259" key="8">
    <source>
        <dbReference type="PROSITE" id="PS52029"/>
    </source>
</evidence>
<dbReference type="Proteomes" id="UP000193862">
    <property type="component" value="Unassembled WGS sequence"/>
</dbReference>
<dbReference type="PROSITE" id="PS52029">
    <property type="entry name" value="LD_TPASE"/>
    <property type="match status" value="1"/>
</dbReference>
<proteinExistence type="inferred from homology"/>
<dbReference type="UniPathway" id="UPA00219"/>
<dbReference type="EMBL" id="FWFS01000014">
    <property type="protein sequence ID" value="SLN68667.1"/>
    <property type="molecule type" value="Genomic_DNA"/>
</dbReference>
<evidence type="ECO:0000256" key="3">
    <source>
        <dbReference type="ARBA" id="ARBA00022679"/>
    </source>
</evidence>
<dbReference type="RefSeq" id="WP_085838037.1">
    <property type="nucleotide sequence ID" value="NZ_FWFS01000014.1"/>
</dbReference>
<evidence type="ECO:0000256" key="1">
    <source>
        <dbReference type="ARBA" id="ARBA00004752"/>
    </source>
</evidence>
<evidence type="ECO:0000256" key="5">
    <source>
        <dbReference type="ARBA" id="ARBA00022984"/>
    </source>
</evidence>
<keyword evidence="5 7" id="KW-0573">Peptidoglycan synthesis</keyword>
<dbReference type="GO" id="GO:0071555">
    <property type="term" value="P:cell wall organization"/>
    <property type="evidence" value="ECO:0007669"/>
    <property type="project" value="UniProtKB-UniRule"/>
</dbReference>
<comment type="similarity">
    <text evidence="2">Belongs to the YkuD family.</text>
</comment>
<gene>
    <name evidence="9" type="ORF">AQS8620_03243</name>
</gene>
<dbReference type="PANTHER" id="PTHR38589">
    <property type="entry name" value="BLR0621 PROTEIN"/>
    <property type="match status" value="1"/>
</dbReference>
<dbReference type="GO" id="GO:0016740">
    <property type="term" value="F:transferase activity"/>
    <property type="evidence" value="ECO:0007669"/>
    <property type="project" value="UniProtKB-KW"/>
</dbReference>
<feature type="active site" description="Proton donor/acceptor" evidence="7">
    <location>
        <position position="130"/>
    </location>
</feature>
<dbReference type="InterPro" id="IPR038063">
    <property type="entry name" value="Transpep_catalytic_dom"/>
</dbReference>